<accession>A0A8I5NIJ8</accession>
<evidence type="ECO:0000313" key="3">
    <source>
        <dbReference type="Proteomes" id="UP000028761"/>
    </source>
</evidence>
<proteinExistence type="predicted"/>
<keyword evidence="3" id="KW-1185">Reference proteome</keyword>
<dbReference type="PANTHER" id="PTHR46254:SF7">
    <property type="entry name" value="PI4-KINASE N-TERMINAL DOMAIN-CONTAINING PROTEIN"/>
    <property type="match status" value="1"/>
</dbReference>
<dbReference type="PANTHER" id="PTHR46254">
    <property type="entry name" value="PROTEIN GVQW1-RELATED"/>
    <property type="match status" value="1"/>
</dbReference>
<dbReference type="AlphaFoldDB" id="A0A8I5NIJ8"/>
<reference evidence="2 3" key="1">
    <citation type="submission" date="2012-03" db="EMBL/GenBank/DDBJ databases">
        <title>Whole Genome Assembly of Papio anubis.</title>
        <authorList>
            <person name="Liu Y.L."/>
            <person name="Abraham K.A."/>
            <person name="Akbar H.A."/>
            <person name="Ali S.A."/>
            <person name="Anosike U.A."/>
            <person name="Aqrawi P.A."/>
            <person name="Arias F.A."/>
            <person name="Attaway T.A."/>
            <person name="Awwad R.A."/>
            <person name="Babu C.B."/>
            <person name="Bandaranaike D.B."/>
            <person name="Battles P.B."/>
            <person name="Bell A.B."/>
            <person name="Beltran B.B."/>
            <person name="Berhane-Mersha D.B."/>
            <person name="Bess C.B."/>
            <person name="Bickham C.B."/>
            <person name="Bolden T.B."/>
            <person name="Carter K.C."/>
            <person name="Chau D.C."/>
            <person name="Chavez A.C."/>
            <person name="Clerc-Blankenburg K.C."/>
            <person name="Coyle M.C."/>
            <person name="Dao M.D."/>
            <person name="Davila M.L.D."/>
            <person name="Davy-Carroll L.D."/>
            <person name="Denson S.D."/>
            <person name="Dinh H.D."/>
            <person name="Fernandez S.F."/>
            <person name="Fernando P.F."/>
            <person name="Forbes L.F."/>
            <person name="Francis C.F."/>
            <person name="Francisco L.F."/>
            <person name="Fu Q.F."/>
            <person name="Garcia-Iii R.G."/>
            <person name="Garrett T.G."/>
            <person name="Gross S.G."/>
            <person name="Gubbala S.G."/>
            <person name="Hirani K.H."/>
            <person name="Hogues M.H."/>
            <person name="Hollins B.H."/>
            <person name="Jackson L.J."/>
            <person name="Javaid M.J."/>
            <person name="Jhangiani S.J."/>
            <person name="Johnson A.J."/>
            <person name="Johnson B.J."/>
            <person name="Jones J.J."/>
            <person name="Joshi V.J."/>
            <person name="Kalu J.K."/>
            <person name="Khan N.K."/>
            <person name="Korchina V.K."/>
            <person name="Kovar C.K."/>
            <person name="Lago L.L."/>
            <person name="Lara F.L."/>
            <person name="Le T.-K.L."/>
            <person name="Lee S.L."/>
            <person name="Legall-Iii F.L."/>
            <person name="Lemon S.L."/>
            <person name="Liu J.L."/>
            <person name="Liu Y.-S.L."/>
            <person name="Liyanage D.L."/>
            <person name="Lopez J.L."/>
            <person name="Lorensuhewa L.L."/>
            <person name="Mata R.M."/>
            <person name="Mathew T.M."/>
            <person name="Mercado C.M."/>
            <person name="Mercado I.M."/>
            <person name="Morales K.M."/>
            <person name="Morgan M.M."/>
            <person name="Munidasa M.M."/>
            <person name="Ngo D.N."/>
            <person name="Nguyen L.N."/>
            <person name="Nguyen T.N."/>
            <person name="Nguyen N.N."/>
            <person name="Obregon M.O."/>
            <person name="Okwuonu G.O."/>
            <person name="Ongeri F.O."/>
            <person name="Onwere C.O."/>
            <person name="Osifeso I.O."/>
            <person name="Parra A.P."/>
            <person name="Patil S.P."/>
            <person name="Perez A.P."/>
            <person name="Perez Y.P."/>
            <person name="Pham C.P."/>
            <person name="Pu L.-L.P."/>
            <person name="Puazo M.P."/>
            <person name="Quiroz J.Q."/>
            <person name="Rouhana J.R."/>
            <person name="Ruiz M.R."/>
            <person name="Ruiz S.-J.R."/>
            <person name="Saada N.S."/>
            <person name="Santibanez J.S."/>
            <person name="Scheel M.S."/>
            <person name="Schneider B.S."/>
            <person name="Simmons D.S."/>
            <person name="Sisson I.S."/>
            <person name="Tang L.-Y.T."/>
            <person name="Thornton R.T."/>
            <person name="Tisius J.T."/>
            <person name="Toledanes G.T."/>
            <person name="Trejos Z.T."/>
            <person name="Usmani K.U."/>
            <person name="Varghese R.V."/>
            <person name="Vattathil S.V."/>
            <person name="Vee V.V."/>
            <person name="Walker D.W."/>
            <person name="Weissenberger G.W."/>
            <person name="White C.W."/>
            <person name="Williams A.W."/>
            <person name="Woodworth J.W."/>
            <person name="Wright R.W."/>
            <person name="Zhu Y.Z."/>
            <person name="Han Y.H."/>
            <person name="Newsham I.N."/>
            <person name="Nazareth L.N."/>
            <person name="Worley K.W."/>
            <person name="Muzny D.M."/>
            <person name="Rogers J.R."/>
            <person name="Gibbs R.G."/>
        </authorList>
    </citation>
    <scope>NUCLEOTIDE SEQUENCE [LARGE SCALE GENOMIC DNA]</scope>
</reference>
<reference evidence="2" key="2">
    <citation type="submission" date="2025-08" db="UniProtKB">
        <authorList>
            <consortium name="Ensembl"/>
        </authorList>
    </citation>
    <scope>IDENTIFICATION</scope>
</reference>
<dbReference type="GeneTree" id="ENSGT00940000165497"/>
<dbReference type="Ensembl" id="ENSPANT00000069846.1">
    <property type="protein sequence ID" value="ENSPANP00000052208.1"/>
    <property type="gene ID" value="ENSPANG00000037189.1"/>
</dbReference>
<dbReference type="Proteomes" id="UP000028761">
    <property type="component" value="Chromosome 1"/>
</dbReference>
<protein>
    <submittedName>
        <fullName evidence="2">Uncharacterized protein</fullName>
    </submittedName>
</protein>
<reference evidence="2" key="3">
    <citation type="submission" date="2025-09" db="UniProtKB">
        <authorList>
            <consortium name="Ensembl"/>
        </authorList>
    </citation>
    <scope>IDENTIFICATION</scope>
</reference>
<organism evidence="2 3">
    <name type="scientific">Papio anubis</name>
    <name type="common">Olive baboon</name>
    <dbReference type="NCBI Taxonomy" id="9555"/>
    <lineage>
        <taxon>Eukaryota</taxon>
        <taxon>Metazoa</taxon>
        <taxon>Chordata</taxon>
        <taxon>Craniata</taxon>
        <taxon>Vertebrata</taxon>
        <taxon>Euteleostomi</taxon>
        <taxon>Mammalia</taxon>
        <taxon>Eutheria</taxon>
        <taxon>Euarchontoglires</taxon>
        <taxon>Primates</taxon>
        <taxon>Haplorrhini</taxon>
        <taxon>Catarrhini</taxon>
        <taxon>Cercopithecidae</taxon>
        <taxon>Cercopithecinae</taxon>
        <taxon>Papio</taxon>
    </lineage>
</organism>
<sequence>MESRSVAQAGVQWPDLSSLQAPPPGFTPFSGLSLPSSWDYRRPPPRPGWSAVAGSQLTASSASRVHAILLPQPPE</sequence>
<feature type="region of interest" description="Disordered" evidence="1">
    <location>
        <begin position="1"/>
        <end position="30"/>
    </location>
</feature>
<evidence type="ECO:0000313" key="2">
    <source>
        <dbReference type="Ensembl" id="ENSPANP00000052208.1"/>
    </source>
</evidence>
<name>A0A8I5NIJ8_PAPAN</name>
<evidence type="ECO:0000256" key="1">
    <source>
        <dbReference type="SAM" id="MobiDB-lite"/>
    </source>
</evidence>